<dbReference type="Gene3D" id="3.40.50.1000">
    <property type="entry name" value="HAD superfamily/HAD-like"/>
    <property type="match status" value="2"/>
</dbReference>
<dbReference type="EMBL" id="CAXAMN010021510">
    <property type="protein sequence ID" value="CAK9060378.1"/>
    <property type="molecule type" value="Genomic_DNA"/>
</dbReference>
<dbReference type="InterPro" id="IPR036412">
    <property type="entry name" value="HAD-like_sf"/>
</dbReference>
<dbReference type="Proteomes" id="UP001642484">
    <property type="component" value="Unassembled WGS sequence"/>
</dbReference>
<dbReference type="SUPFAM" id="SSF56784">
    <property type="entry name" value="HAD-like"/>
    <property type="match status" value="1"/>
</dbReference>
<evidence type="ECO:0000313" key="1">
    <source>
        <dbReference type="EMBL" id="CAK9060378.1"/>
    </source>
</evidence>
<proteinExistence type="predicted"/>
<keyword evidence="2" id="KW-1185">Reference proteome</keyword>
<comment type="caution">
    <text evidence="1">The sequence shown here is derived from an EMBL/GenBank/DDBJ whole genome shotgun (WGS) entry which is preliminary data.</text>
</comment>
<dbReference type="PANTHER" id="PTHR10000:SF57">
    <property type="entry name" value="KANOSAMINE-6-PHOSPHATE PHOSPHATASE"/>
    <property type="match status" value="1"/>
</dbReference>
<organism evidence="1 2">
    <name type="scientific">Durusdinium trenchii</name>
    <dbReference type="NCBI Taxonomy" id="1381693"/>
    <lineage>
        <taxon>Eukaryota</taxon>
        <taxon>Sar</taxon>
        <taxon>Alveolata</taxon>
        <taxon>Dinophyceae</taxon>
        <taxon>Suessiales</taxon>
        <taxon>Symbiodiniaceae</taxon>
        <taxon>Durusdinium</taxon>
    </lineage>
</organism>
<name>A0ABP0NAB3_9DINO</name>
<evidence type="ECO:0000313" key="2">
    <source>
        <dbReference type="Proteomes" id="UP001642484"/>
    </source>
</evidence>
<dbReference type="InterPro" id="IPR023214">
    <property type="entry name" value="HAD_sf"/>
</dbReference>
<sequence length="330" mass="36031">MPQKVIFSDLDGTLLHIADDALQRHGTMSEDGRTFETVQGVNISVRPLPPSTTGTQAFISERTLQLVAEIRRSGHLFVLISGARSSTFMERLPYLPAADAYVMENGGRIFFPSSDSLTAAPIVEDLVWRGQHVASPMVVESVPPAERPGVLWELYNRLQKEGWACDANRYSTDFRVSVKKSTGKTAADLDKIISSLPPQLASSFNLGSADFYPSSSGKDKAAEYLIKKFGFTKANSISIGDDDNDLALAQVVGHTYVPGFTAESMRNAVATNPLAFTVASSSAFLGTHEVLEKIQELPTALSIRSTRPLWVCSLVALSLILLAKRRQRRI</sequence>
<dbReference type="Pfam" id="PF08282">
    <property type="entry name" value="Hydrolase_3"/>
    <property type="match status" value="1"/>
</dbReference>
<protein>
    <submittedName>
        <fullName evidence="1">Uncharacterized protein</fullName>
    </submittedName>
</protein>
<reference evidence="1 2" key="1">
    <citation type="submission" date="2024-02" db="EMBL/GenBank/DDBJ databases">
        <authorList>
            <person name="Chen Y."/>
            <person name="Shah S."/>
            <person name="Dougan E. K."/>
            <person name="Thang M."/>
            <person name="Chan C."/>
        </authorList>
    </citation>
    <scope>NUCLEOTIDE SEQUENCE [LARGE SCALE GENOMIC DNA]</scope>
</reference>
<accession>A0ABP0NAB3</accession>
<gene>
    <name evidence="1" type="ORF">CCMP2556_LOCUS29711</name>
</gene>
<dbReference type="PANTHER" id="PTHR10000">
    <property type="entry name" value="PHOSPHOSERINE PHOSPHATASE"/>
    <property type="match status" value="1"/>
</dbReference>